<keyword evidence="1" id="KW-0812">Transmembrane</keyword>
<dbReference type="RefSeq" id="WP_238477618.1">
    <property type="nucleotide sequence ID" value="NZ_CP064786.1"/>
</dbReference>
<accession>A0A897MSU8</accession>
<feature type="transmembrane region" description="Helical" evidence="1">
    <location>
        <begin position="55"/>
        <end position="72"/>
    </location>
</feature>
<dbReference type="AlphaFoldDB" id="A0A897MSU8"/>
<name>A0A897MSU8_9EURY</name>
<keyword evidence="3" id="KW-1185">Reference proteome</keyword>
<sequence length="76" mass="8337">MQRRITLVRIGPFDTMLVGVVLLFVPDRLLGIAGRGYVCLLAVEFDPRDDAATRVRLVGVTFLLVTAVLARVPTNV</sequence>
<protein>
    <submittedName>
        <fullName evidence="2">Uncharacterized protein</fullName>
    </submittedName>
</protein>
<gene>
    <name evidence="2" type="ORF">AArcS_2371</name>
</gene>
<dbReference type="GeneID" id="70685749"/>
<evidence type="ECO:0000313" key="2">
    <source>
        <dbReference type="EMBL" id="QSG03567.1"/>
    </source>
</evidence>
<dbReference type="Proteomes" id="UP000663586">
    <property type="component" value="Chromosome"/>
</dbReference>
<evidence type="ECO:0000313" key="3">
    <source>
        <dbReference type="Proteomes" id="UP000663586"/>
    </source>
</evidence>
<organism evidence="2 3">
    <name type="scientific">Natranaeroarchaeum sulfidigenes</name>
    <dbReference type="NCBI Taxonomy" id="2784880"/>
    <lineage>
        <taxon>Archaea</taxon>
        <taxon>Methanobacteriati</taxon>
        <taxon>Methanobacteriota</taxon>
        <taxon>Stenosarchaea group</taxon>
        <taxon>Halobacteria</taxon>
        <taxon>Halobacteriales</taxon>
        <taxon>Natronoarchaeaceae</taxon>
        <taxon>Natranaeroarchaeum</taxon>
    </lineage>
</organism>
<proteinExistence type="predicted"/>
<dbReference type="KEGG" id="hara:AArcS_2371"/>
<reference evidence="2" key="1">
    <citation type="submission" date="2020-11" db="EMBL/GenBank/DDBJ databases">
        <title>Carbohydrate-dependent, anaerobic sulfur respiration: A novel catabolism in halophilic archaea.</title>
        <authorList>
            <person name="Sorokin D.Y."/>
            <person name="Messina E."/>
            <person name="Smedile F."/>
            <person name="La Cono V."/>
            <person name="Hallsworth J.E."/>
            <person name="Yakimov M.M."/>
        </authorList>
    </citation>
    <scope>NUCLEOTIDE SEQUENCE</scope>
    <source>
        <strain evidence="2">AArc-S</strain>
    </source>
</reference>
<keyword evidence="1" id="KW-1133">Transmembrane helix</keyword>
<evidence type="ECO:0000256" key="1">
    <source>
        <dbReference type="SAM" id="Phobius"/>
    </source>
</evidence>
<keyword evidence="1" id="KW-0472">Membrane</keyword>
<dbReference type="EMBL" id="CP064786">
    <property type="protein sequence ID" value="QSG03567.1"/>
    <property type="molecule type" value="Genomic_DNA"/>
</dbReference>
<feature type="transmembrane region" description="Helical" evidence="1">
    <location>
        <begin position="7"/>
        <end position="25"/>
    </location>
</feature>